<evidence type="ECO:0000313" key="5">
    <source>
        <dbReference type="EMBL" id="VDN13778.1"/>
    </source>
</evidence>
<evidence type="ECO:0000256" key="2">
    <source>
        <dbReference type="ARBA" id="ARBA00023242"/>
    </source>
</evidence>
<dbReference type="SUPFAM" id="SSF54928">
    <property type="entry name" value="RNA-binding domain, RBD"/>
    <property type="match status" value="2"/>
</dbReference>
<dbReference type="InterPro" id="IPR000504">
    <property type="entry name" value="RRM_dom"/>
</dbReference>
<reference evidence="5 6" key="1">
    <citation type="submission" date="2018-11" db="EMBL/GenBank/DDBJ databases">
        <authorList>
            <consortium name="Pathogen Informatics"/>
        </authorList>
    </citation>
    <scope>NUCLEOTIDE SEQUENCE [LARGE SCALE GENOMIC DNA]</scope>
</reference>
<feature type="domain" description="RRM" evidence="4">
    <location>
        <begin position="114"/>
        <end position="188"/>
    </location>
</feature>
<sequence>MKFIMLPSRSEKEVKDMMNSNRIYLKSLPQTVTEKKLFTHFSKFGAVTDVRILTHFICLGRGFVVFRDPSAVPKVMESQPHKLQRKPITVSCGEEPRPKNTGSKTHLKQKMNPNKIFLGSLPKGTNEGSLHDYFSRFGIVIGVNVSKESKPSGRGFVDFRDSYAVLKALGSQPHKLNETVITVSMAQKPEPDIPE</sequence>
<protein>
    <recommendedName>
        <fullName evidence="4">RRM domain-containing protein</fullName>
    </recommendedName>
</protein>
<dbReference type="InterPro" id="IPR035979">
    <property type="entry name" value="RBD_domain_sf"/>
</dbReference>
<evidence type="ECO:0000256" key="3">
    <source>
        <dbReference type="PROSITE-ProRule" id="PRU00176"/>
    </source>
</evidence>
<dbReference type="Proteomes" id="UP000281553">
    <property type="component" value="Unassembled WGS sequence"/>
</dbReference>
<dbReference type="AlphaFoldDB" id="A0A3P7LUL1"/>
<organism evidence="5 6">
    <name type="scientific">Dibothriocephalus latus</name>
    <name type="common">Fish tapeworm</name>
    <name type="synonym">Diphyllobothrium latum</name>
    <dbReference type="NCBI Taxonomy" id="60516"/>
    <lineage>
        <taxon>Eukaryota</taxon>
        <taxon>Metazoa</taxon>
        <taxon>Spiralia</taxon>
        <taxon>Lophotrochozoa</taxon>
        <taxon>Platyhelminthes</taxon>
        <taxon>Cestoda</taxon>
        <taxon>Eucestoda</taxon>
        <taxon>Diphyllobothriidea</taxon>
        <taxon>Diphyllobothriidae</taxon>
        <taxon>Dibothriocephalus</taxon>
    </lineage>
</organism>
<feature type="domain" description="RRM" evidence="4">
    <location>
        <begin position="21"/>
        <end position="95"/>
    </location>
</feature>
<gene>
    <name evidence="5" type="ORF">DILT_LOCUS9609</name>
</gene>
<evidence type="ECO:0000313" key="6">
    <source>
        <dbReference type="Proteomes" id="UP000281553"/>
    </source>
</evidence>
<dbReference type="Gene3D" id="3.30.70.330">
    <property type="match status" value="2"/>
</dbReference>
<dbReference type="InterPro" id="IPR012677">
    <property type="entry name" value="Nucleotide-bd_a/b_plait_sf"/>
</dbReference>
<dbReference type="CDD" id="cd00590">
    <property type="entry name" value="RRM_SF"/>
    <property type="match status" value="1"/>
</dbReference>
<evidence type="ECO:0000256" key="1">
    <source>
        <dbReference type="ARBA" id="ARBA00004123"/>
    </source>
</evidence>
<dbReference type="GO" id="GO:0010468">
    <property type="term" value="P:regulation of gene expression"/>
    <property type="evidence" value="ECO:0007669"/>
    <property type="project" value="TreeGrafter"/>
</dbReference>
<dbReference type="Pfam" id="PF00076">
    <property type="entry name" value="RRM_1"/>
    <property type="match status" value="2"/>
</dbReference>
<dbReference type="GO" id="GO:0003723">
    <property type="term" value="F:RNA binding"/>
    <property type="evidence" value="ECO:0007669"/>
    <property type="project" value="UniProtKB-UniRule"/>
</dbReference>
<comment type="subcellular location">
    <subcellularLocation>
        <location evidence="1">Nucleus</location>
    </subcellularLocation>
</comment>
<dbReference type="PANTHER" id="PTHR48033:SF10">
    <property type="entry name" value="RNA-BINDING PROTEIN SQUID"/>
    <property type="match status" value="1"/>
</dbReference>
<accession>A0A3P7LUL1</accession>
<dbReference type="EMBL" id="UYRU01057325">
    <property type="protein sequence ID" value="VDN13778.1"/>
    <property type="molecule type" value="Genomic_DNA"/>
</dbReference>
<dbReference type="PROSITE" id="PS50102">
    <property type="entry name" value="RRM"/>
    <property type="match status" value="2"/>
</dbReference>
<dbReference type="PANTHER" id="PTHR48033">
    <property type="entry name" value="RNA-BINDING (RRM/RBD/RNP MOTIFS) FAMILY PROTEIN"/>
    <property type="match status" value="1"/>
</dbReference>
<keyword evidence="3" id="KW-0694">RNA-binding</keyword>
<dbReference type="GO" id="GO:0005654">
    <property type="term" value="C:nucleoplasm"/>
    <property type="evidence" value="ECO:0007669"/>
    <property type="project" value="TreeGrafter"/>
</dbReference>
<proteinExistence type="predicted"/>
<dbReference type="SMART" id="SM00360">
    <property type="entry name" value="RRM"/>
    <property type="match status" value="2"/>
</dbReference>
<dbReference type="OrthoDB" id="167718at2759"/>
<name>A0A3P7LUL1_DIBLA</name>
<evidence type="ECO:0000259" key="4">
    <source>
        <dbReference type="PROSITE" id="PS50102"/>
    </source>
</evidence>
<keyword evidence="6" id="KW-1185">Reference proteome</keyword>
<keyword evidence="2" id="KW-0539">Nucleus</keyword>
<dbReference type="GO" id="GO:0000785">
    <property type="term" value="C:chromatin"/>
    <property type="evidence" value="ECO:0007669"/>
    <property type="project" value="TreeGrafter"/>
</dbReference>